<keyword evidence="5" id="KW-0418">Kinase</keyword>
<dbReference type="GO" id="GO:0004674">
    <property type="term" value="F:protein serine/threonine kinase activity"/>
    <property type="evidence" value="ECO:0007669"/>
    <property type="project" value="UniProtKB-KW"/>
</dbReference>
<dbReference type="InterPro" id="IPR000719">
    <property type="entry name" value="Prot_kinase_dom"/>
</dbReference>
<feature type="repeat" description="ANK" evidence="3">
    <location>
        <begin position="78"/>
        <end position="110"/>
    </location>
</feature>
<dbReference type="SMART" id="SM00220">
    <property type="entry name" value="S_TKc"/>
    <property type="match status" value="1"/>
</dbReference>
<evidence type="ECO:0000256" key="1">
    <source>
        <dbReference type="ARBA" id="ARBA00022737"/>
    </source>
</evidence>
<proteinExistence type="predicted"/>
<feature type="domain" description="Protein kinase" evidence="4">
    <location>
        <begin position="313"/>
        <end position="699"/>
    </location>
</feature>
<dbReference type="SMART" id="SM00248">
    <property type="entry name" value="ANK"/>
    <property type="match status" value="4"/>
</dbReference>
<dbReference type="Gene3D" id="1.25.40.20">
    <property type="entry name" value="Ankyrin repeat-containing domain"/>
    <property type="match status" value="1"/>
</dbReference>
<accession>A0A024TQZ6</accession>
<dbReference type="PROSITE" id="PS50297">
    <property type="entry name" value="ANK_REP_REGION"/>
    <property type="match status" value="2"/>
</dbReference>
<dbReference type="SUPFAM" id="SSF48403">
    <property type="entry name" value="Ankyrin repeat"/>
    <property type="match status" value="1"/>
</dbReference>
<dbReference type="eggNOG" id="KOG0192">
    <property type="taxonomic scope" value="Eukaryota"/>
</dbReference>
<dbReference type="InterPro" id="IPR002110">
    <property type="entry name" value="Ankyrin_rpt"/>
</dbReference>
<dbReference type="Gene3D" id="1.10.510.10">
    <property type="entry name" value="Transferase(Phosphotransferase) domain 1"/>
    <property type="match status" value="1"/>
</dbReference>
<keyword evidence="5" id="KW-0723">Serine/threonine-protein kinase</keyword>
<evidence type="ECO:0000256" key="2">
    <source>
        <dbReference type="ARBA" id="ARBA00023043"/>
    </source>
</evidence>
<evidence type="ECO:0000256" key="3">
    <source>
        <dbReference type="PROSITE-ProRule" id="PRU00023"/>
    </source>
</evidence>
<dbReference type="PANTHER" id="PTHR24198:SF165">
    <property type="entry name" value="ANKYRIN REPEAT-CONTAINING PROTEIN-RELATED"/>
    <property type="match status" value="1"/>
</dbReference>
<feature type="repeat" description="ANK" evidence="3">
    <location>
        <begin position="40"/>
        <end position="64"/>
    </location>
</feature>
<gene>
    <name evidence="5" type="ORF">H310_10182</name>
</gene>
<keyword evidence="1" id="KW-0677">Repeat</keyword>
<dbReference type="EMBL" id="KI913976">
    <property type="protein sequence ID" value="ETV96423.1"/>
    <property type="molecule type" value="Genomic_DNA"/>
</dbReference>
<dbReference type="OrthoDB" id="193242at2759"/>
<reference evidence="5" key="1">
    <citation type="submission" date="2013-12" db="EMBL/GenBank/DDBJ databases">
        <title>The Genome Sequence of Aphanomyces invadans NJM9701.</title>
        <authorList>
            <consortium name="The Broad Institute Genomics Platform"/>
            <person name="Russ C."/>
            <person name="Tyler B."/>
            <person name="van West P."/>
            <person name="Dieguez-Uribeondo J."/>
            <person name="Young S.K."/>
            <person name="Zeng Q."/>
            <person name="Gargeya S."/>
            <person name="Fitzgerald M."/>
            <person name="Abouelleil A."/>
            <person name="Alvarado L."/>
            <person name="Chapman S.B."/>
            <person name="Gainer-Dewar J."/>
            <person name="Goldberg J."/>
            <person name="Griggs A."/>
            <person name="Gujja S."/>
            <person name="Hansen M."/>
            <person name="Howarth C."/>
            <person name="Imamovic A."/>
            <person name="Ireland A."/>
            <person name="Larimer J."/>
            <person name="McCowan C."/>
            <person name="Murphy C."/>
            <person name="Pearson M."/>
            <person name="Poon T.W."/>
            <person name="Priest M."/>
            <person name="Roberts A."/>
            <person name="Saif S."/>
            <person name="Shea T."/>
            <person name="Sykes S."/>
            <person name="Wortman J."/>
            <person name="Nusbaum C."/>
            <person name="Birren B."/>
        </authorList>
    </citation>
    <scope>NUCLEOTIDE SEQUENCE [LARGE SCALE GENOMIC DNA]</scope>
    <source>
        <strain evidence="5">NJM9701</strain>
    </source>
</reference>
<keyword evidence="5" id="KW-0808">Transferase</keyword>
<evidence type="ECO:0000313" key="5">
    <source>
        <dbReference type="EMBL" id="ETV96423.1"/>
    </source>
</evidence>
<dbReference type="RefSeq" id="XP_008874686.1">
    <property type="nucleotide sequence ID" value="XM_008876464.1"/>
</dbReference>
<protein>
    <submittedName>
        <fullName evidence="5">Serine/threonine protein kinase</fullName>
    </submittedName>
</protein>
<evidence type="ECO:0000259" key="4">
    <source>
        <dbReference type="PROSITE" id="PS50011"/>
    </source>
</evidence>
<dbReference type="PROSITE" id="PS50088">
    <property type="entry name" value="ANK_REPEAT"/>
    <property type="match status" value="2"/>
</dbReference>
<dbReference type="Pfam" id="PF06293">
    <property type="entry name" value="Kdo"/>
    <property type="match status" value="1"/>
</dbReference>
<keyword evidence="2 3" id="KW-0040">ANK repeat</keyword>
<dbReference type="STRING" id="157072.A0A024TQZ6"/>
<dbReference type="Pfam" id="PF12796">
    <property type="entry name" value="Ank_2"/>
    <property type="match status" value="1"/>
</dbReference>
<dbReference type="Pfam" id="PF00069">
    <property type="entry name" value="Pkinase"/>
    <property type="match status" value="1"/>
</dbReference>
<dbReference type="VEuPathDB" id="FungiDB:H310_10182"/>
<name>A0A024TQZ6_9STRA</name>
<dbReference type="InterPro" id="IPR036770">
    <property type="entry name" value="Ankyrin_rpt-contain_sf"/>
</dbReference>
<dbReference type="GO" id="GO:0005524">
    <property type="term" value="F:ATP binding"/>
    <property type="evidence" value="ECO:0007669"/>
    <property type="project" value="InterPro"/>
</dbReference>
<dbReference type="GeneID" id="20087232"/>
<dbReference type="InterPro" id="IPR011009">
    <property type="entry name" value="Kinase-like_dom_sf"/>
</dbReference>
<dbReference type="AlphaFoldDB" id="A0A024TQZ6"/>
<organism evidence="5">
    <name type="scientific">Aphanomyces invadans</name>
    <dbReference type="NCBI Taxonomy" id="157072"/>
    <lineage>
        <taxon>Eukaryota</taxon>
        <taxon>Sar</taxon>
        <taxon>Stramenopiles</taxon>
        <taxon>Oomycota</taxon>
        <taxon>Saprolegniomycetes</taxon>
        <taxon>Saprolegniales</taxon>
        <taxon>Verrucalvaceae</taxon>
        <taxon>Aphanomyces</taxon>
    </lineage>
</organism>
<dbReference type="SUPFAM" id="SSF56112">
    <property type="entry name" value="Protein kinase-like (PK-like)"/>
    <property type="match status" value="1"/>
</dbReference>
<sequence>MAATVHSDLFTAISKGQIHAASKLLDLGTNVNATKMINKVLYTPLMLAAEKGHDDIVRLLLERNDIDVNPVQLPQAKKGLTPLYLAAMAGHLPVVKELLKLGSKIDTNITVERNVTPLQAAMMRGHTDVVDALWPYADDKIKQRCLHAALESQKFETVAALIQDRGLDVNIMYQDALLLEFVAPFMDVKGLVYLLEKDLPIKIDRSDRPEHVSANPDHNFSWATFVDPSAVTLNDSIAKETVVDALVDSILADATAISRAHVMQALLASTDQHNRPVVALADASLVTFMKSQTYLAGRYEIADGPPIHIGAASVIVQAVDHGMYAQVFDEYADDDGVLNVDAFVDCNHVLCKLAPGSFVAGAGDDVDDAKMREESWIQAFDALTPDNECIDVDDFRRFCEATYGPHLKVAMKFMRHVDDYTRERQLRHGLCSHRIVGLLPIQADLSVLQSLRLTGYDIDLAEFPHVIVMPAGGRSLADMAHHERPQGRDARSVLHQVAASLDHLHNHGFVHGNLSTKHVLSMQGQLKLIDFTATAQIGVDHVGAKWSSACLPPEMFYQLRNDAELAQYAAYWRDQSSSIPDRNALRPRSNFVVRAFCRSASGHALPYTTVRASTALDAWAFGCMMFDLITGTSLVPSSRSHDILPTYVATAATWTDEKLRQRVVEAVHDPAAQQLLLQLLVVEPSRRLTMDQVVDHVYFSGGPHADVTDEDDFDDWVLDSVPGDIARTRAKRNLHA</sequence>
<dbReference type="PROSITE" id="PS50011">
    <property type="entry name" value="PROTEIN_KINASE_DOM"/>
    <property type="match status" value="1"/>
</dbReference>
<dbReference type="PANTHER" id="PTHR24198">
    <property type="entry name" value="ANKYRIN REPEAT AND PROTEIN KINASE DOMAIN-CONTAINING PROTEIN"/>
    <property type="match status" value="1"/>
</dbReference>